<dbReference type="GO" id="GO:0005737">
    <property type="term" value="C:cytoplasm"/>
    <property type="evidence" value="ECO:0007669"/>
    <property type="project" value="UniProtKB-ARBA"/>
</dbReference>
<dbReference type="PANTHER" id="PTHR43690:SF18">
    <property type="entry name" value="INSULIN-DEGRADING ENZYME-RELATED"/>
    <property type="match status" value="1"/>
</dbReference>
<feature type="domain" description="Peptidase M16 N-terminal" evidence="11">
    <location>
        <begin position="182"/>
        <end position="311"/>
    </location>
</feature>
<dbReference type="EMBL" id="JBGBPQ010000017">
    <property type="protein sequence ID" value="KAL1507929.1"/>
    <property type="molecule type" value="Genomic_DNA"/>
</dbReference>
<proteinExistence type="inferred from homology"/>
<feature type="region of interest" description="Disordered" evidence="9">
    <location>
        <begin position="72"/>
        <end position="108"/>
    </location>
</feature>
<keyword evidence="3" id="KW-0645">Protease</keyword>
<evidence type="ECO:0000259" key="11">
    <source>
        <dbReference type="Pfam" id="PF00675"/>
    </source>
</evidence>
<dbReference type="Pfam" id="PF00675">
    <property type="entry name" value="Peptidase_M16"/>
    <property type="match status" value="1"/>
</dbReference>
<comment type="cofactor">
    <cofactor evidence="1">
        <name>Zn(2+)</name>
        <dbReference type="ChEBI" id="CHEBI:29105"/>
    </cofactor>
</comment>
<gene>
    <name evidence="15" type="ORF">AB1Y20_007533</name>
</gene>
<feature type="domain" description="Peptidase M16 C-terminal" evidence="12">
    <location>
        <begin position="335"/>
        <end position="519"/>
    </location>
</feature>
<feature type="domain" description="Coenzyme PQQ synthesis protein F-like C-terminal lobe" evidence="14">
    <location>
        <begin position="908"/>
        <end position="1007"/>
    </location>
</feature>
<evidence type="ECO:0000256" key="1">
    <source>
        <dbReference type="ARBA" id="ARBA00001947"/>
    </source>
</evidence>
<comment type="caution">
    <text evidence="15">The sequence shown here is derived from an EMBL/GenBank/DDBJ whole genome shotgun (WGS) entry which is preliminary data.</text>
</comment>
<dbReference type="InterPro" id="IPR011765">
    <property type="entry name" value="Pept_M16_N"/>
</dbReference>
<evidence type="ECO:0000256" key="7">
    <source>
        <dbReference type="ARBA" id="ARBA00023049"/>
    </source>
</evidence>
<evidence type="ECO:0000256" key="5">
    <source>
        <dbReference type="ARBA" id="ARBA00022801"/>
    </source>
</evidence>
<dbReference type="PANTHER" id="PTHR43690">
    <property type="entry name" value="NARDILYSIN"/>
    <property type="match status" value="1"/>
</dbReference>
<dbReference type="InterPro" id="IPR007863">
    <property type="entry name" value="Peptidase_M16_C"/>
</dbReference>
<evidence type="ECO:0000313" key="16">
    <source>
        <dbReference type="Proteomes" id="UP001515480"/>
    </source>
</evidence>
<evidence type="ECO:0000256" key="8">
    <source>
        <dbReference type="RuleBase" id="RU004447"/>
    </source>
</evidence>
<dbReference type="Gene3D" id="3.30.830.10">
    <property type="entry name" value="Metalloenzyme, LuxS/M16 peptidase-like"/>
    <property type="match status" value="4"/>
</dbReference>
<evidence type="ECO:0000259" key="12">
    <source>
        <dbReference type="Pfam" id="PF05193"/>
    </source>
</evidence>
<dbReference type="FunFam" id="3.30.830.10:FF:000012">
    <property type="entry name" value="Protease 3"/>
    <property type="match status" value="1"/>
</dbReference>
<evidence type="ECO:0000256" key="6">
    <source>
        <dbReference type="ARBA" id="ARBA00022833"/>
    </source>
</evidence>
<keyword evidence="4" id="KW-0479">Metal-binding</keyword>
<evidence type="ECO:0000259" key="14">
    <source>
        <dbReference type="Pfam" id="PF22456"/>
    </source>
</evidence>
<evidence type="ECO:0000256" key="2">
    <source>
        <dbReference type="ARBA" id="ARBA00007261"/>
    </source>
</evidence>
<dbReference type="InterPro" id="IPR001431">
    <property type="entry name" value="Pept_M16_Zn_BS"/>
</dbReference>
<feature type="chain" id="PRO_5044217545" description="Insulysin" evidence="10">
    <location>
        <begin position="22"/>
        <end position="1096"/>
    </location>
</feature>
<evidence type="ECO:0000256" key="3">
    <source>
        <dbReference type="ARBA" id="ARBA00022670"/>
    </source>
</evidence>
<keyword evidence="6" id="KW-0862">Zinc</keyword>
<dbReference type="Pfam" id="PF16187">
    <property type="entry name" value="Peptidase_M16_M"/>
    <property type="match status" value="1"/>
</dbReference>
<dbReference type="AlphaFoldDB" id="A0AB34IWD2"/>
<dbReference type="Proteomes" id="UP001515480">
    <property type="component" value="Unassembled WGS sequence"/>
</dbReference>
<dbReference type="InterPro" id="IPR050626">
    <property type="entry name" value="Peptidase_M16"/>
</dbReference>
<sequence>MATALITSALLALTPLPSHHAIRVSPHLPPRPFVSPLRSSACLHEPLDISLHLAHTPRLALHLAFHTPLSRPPRLLPPPPSPHPHAHPRPTLPSAATSPLLPRRPIPFPPRPTLPSRRLLLAAPALLLVSPRSPAHSLAGATPAPPRAPQRFAVASSPLDRRLYRALRLPNGLHAFLCSDGAEARAAAAVNVHVGSYADPDEWPGLAHFCEHMLFLGSARFPEEGSFERFLSANGGSSNAFTESEDTTYYCDVSGAALDGALERLADLLRAPLLSPSAAAREVNAIDAEHEKNLQSDGWRADAARRRLADPSHPYARFATGNRETLRGGDAAALAALAAFHREHYRAERMCLAVQGPQPLAQLEQLALRHFAELPSCAGAACAGARAAYDRLPPPFAAPPPCVTLLVPQREARRLTFTWSVAIADARAWRAAKPHAVVLLLLAHRGEAGLARYLKAAGLADGVEAGVGELTDSFLLLSCSIDLTLAGFAEWRAVGAAFFSYVRALRSRGVPPHVYADARRMRALLFQYAEPPPPVSLVQSAARAARLYPPAQWLTGPALASDGAPALVPPLLAALRPAAAVVTLAAPEHARLAALRLRWGGGAYAELPAAPLLAAWDAAPPLAPLGPPRRNPYIPRALGLRPAGGGGAPPARLRLERAARLHFAPRGARETPKAVVCLQLRAPRLYATPAAAALAEVYGLLLADELQDVAYEAALGGLACGGGVGWRGLSLSLSGFDEHAPALAALVARAARDLAPRAAAFDARREAVCRGLRNLAAAPAAQLCVQQRSLALQPSRHAAEAMLAAAEAASLDELAAFREAAFERVEVEALVCGNLDGAQAEQIVRGVLAALRAAPPEAPPAVRRARRLPVGSTLRQHVAANAEERSSATEVYVQVGPDEGDEWVLLTLLSQMLAKGFYSELRTRQQLGYIVQCTPTELDGVRGLSFLVQSSSTPPQEVERRIEGFLRLFRGTLLLLPQEELDLYCDTLAAQFASVDGSLELQAARLWQECLIQRYDFERPWANARKVRQLTQPQLLDFFDTYVAAGSPTRRRMATHVFAQSMAPDTLTLQPLGDDFFPPLEDQLADQLADLAAGQV</sequence>
<evidence type="ECO:0008006" key="17">
    <source>
        <dbReference type="Google" id="ProtNLM"/>
    </source>
</evidence>
<dbReference type="Pfam" id="PF05193">
    <property type="entry name" value="Peptidase_M16_C"/>
    <property type="match status" value="1"/>
</dbReference>
<dbReference type="GO" id="GO:0006508">
    <property type="term" value="P:proteolysis"/>
    <property type="evidence" value="ECO:0007669"/>
    <property type="project" value="UniProtKB-KW"/>
</dbReference>
<evidence type="ECO:0000256" key="4">
    <source>
        <dbReference type="ARBA" id="ARBA00022723"/>
    </source>
</evidence>
<feature type="domain" description="Peptidase M16 middle/third" evidence="13">
    <location>
        <begin position="526"/>
        <end position="805"/>
    </location>
</feature>
<dbReference type="InterPro" id="IPR011249">
    <property type="entry name" value="Metalloenz_LuxS/M16"/>
</dbReference>
<feature type="signal peptide" evidence="10">
    <location>
        <begin position="1"/>
        <end position="21"/>
    </location>
</feature>
<keyword evidence="5" id="KW-0378">Hydrolase</keyword>
<organism evidence="15 16">
    <name type="scientific">Prymnesium parvum</name>
    <name type="common">Toxic golden alga</name>
    <dbReference type="NCBI Taxonomy" id="97485"/>
    <lineage>
        <taxon>Eukaryota</taxon>
        <taxon>Haptista</taxon>
        <taxon>Haptophyta</taxon>
        <taxon>Prymnesiophyceae</taxon>
        <taxon>Prymnesiales</taxon>
        <taxon>Prymnesiaceae</taxon>
        <taxon>Prymnesium</taxon>
    </lineage>
</organism>
<evidence type="ECO:0000313" key="15">
    <source>
        <dbReference type="EMBL" id="KAL1507929.1"/>
    </source>
</evidence>
<keyword evidence="7" id="KW-0482">Metalloprotease</keyword>
<evidence type="ECO:0000256" key="9">
    <source>
        <dbReference type="SAM" id="MobiDB-lite"/>
    </source>
</evidence>
<dbReference type="InterPro" id="IPR054734">
    <property type="entry name" value="PqqF-like_C_4"/>
</dbReference>
<dbReference type="GO" id="GO:0004222">
    <property type="term" value="F:metalloendopeptidase activity"/>
    <property type="evidence" value="ECO:0007669"/>
    <property type="project" value="InterPro"/>
</dbReference>
<dbReference type="GO" id="GO:0046872">
    <property type="term" value="F:metal ion binding"/>
    <property type="evidence" value="ECO:0007669"/>
    <property type="project" value="UniProtKB-KW"/>
</dbReference>
<dbReference type="InterPro" id="IPR032632">
    <property type="entry name" value="Peptidase_M16_M"/>
</dbReference>
<accession>A0AB34IWD2</accession>
<keyword evidence="10" id="KW-0732">Signal</keyword>
<protein>
    <recommendedName>
        <fullName evidence="17">Insulysin</fullName>
    </recommendedName>
</protein>
<name>A0AB34IWD2_PRYPA</name>
<dbReference type="Pfam" id="PF22456">
    <property type="entry name" value="PqqF-like_C_4"/>
    <property type="match status" value="1"/>
</dbReference>
<comment type="similarity">
    <text evidence="2 8">Belongs to the peptidase M16 family.</text>
</comment>
<dbReference type="SUPFAM" id="SSF63411">
    <property type="entry name" value="LuxS/MPP-like metallohydrolase"/>
    <property type="match status" value="4"/>
</dbReference>
<reference evidence="15 16" key="1">
    <citation type="journal article" date="2024" name="Science">
        <title>Giant polyketide synthase enzymes in the biosynthesis of giant marine polyether toxins.</title>
        <authorList>
            <person name="Fallon T.R."/>
            <person name="Shende V.V."/>
            <person name="Wierzbicki I.H."/>
            <person name="Pendleton A.L."/>
            <person name="Watervoot N.F."/>
            <person name="Auber R.P."/>
            <person name="Gonzalez D.J."/>
            <person name="Wisecaver J.H."/>
            <person name="Moore B.S."/>
        </authorList>
    </citation>
    <scope>NUCLEOTIDE SEQUENCE [LARGE SCALE GENOMIC DNA]</scope>
    <source>
        <strain evidence="15 16">12B1</strain>
    </source>
</reference>
<dbReference type="PROSITE" id="PS00143">
    <property type="entry name" value="INSULINASE"/>
    <property type="match status" value="1"/>
</dbReference>
<feature type="compositionally biased region" description="Pro residues" evidence="9">
    <location>
        <begin position="72"/>
        <end position="83"/>
    </location>
</feature>
<keyword evidence="16" id="KW-1185">Reference proteome</keyword>
<evidence type="ECO:0000256" key="10">
    <source>
        <dbReference type="SAM" id="SignalP"/>
    </source>
</evidence>
<evidence type="ECO:0000259" key="13">
    <source>
        <dbReference type="Pfam" id="PF16187"/>
    </source>
</evidence>